<reference evidence="8 9" key="1">
    <citation type="submission" date="2019-03" db="EMBL/GenBank/DDBJ databases">
        <title>Whole genome sequence of a novel Rubrobacter taiwanensis strain, isolated from Yellowstone National Park.</title>
        <authorList>
            <person name="Freed S."/>
            <person name="Ramaley R.F."/>
            <person name="Kyndt J.A."/>
        </authorList>
    </citation>
    <scope>NUCLEOTIDE SEQUENCE [LARGE SCALE GENOMIC DNA]</scope>
    <source>
        <strain evidence="8 9">Yellowstone</strain>
    </source>
</reference>
<comment type="caution">
    <text evidence="8">The sequence shown here is derived from an EMBL/GenBank/DDBJ whole genome shotgun (WGS) entry which is preliminary data.</text>
</comment>
<evidence type="ECO:0000256" key="2">
    <source>
        <dbReference type="ARBA" id="ARBA00003015"/>
    </source>
</evidence>
<evidence type="ECO:0000256" key="1">
    <source>
        <dbReference type="ARBA" id="ARBA00000142"/>
    </source>
</evidence>
<comment type="similarity">
    <text evidence="7">Belongs to the class I-like SAM-binding methyltransferase superfamily. TrmB family.</text>
</comment>
<dbReference type="AlphaFoldDB" id="A0A4R1BCN1"/>
<dbReference type="RefSeq" id="WP_132692667.1">
    <property type="nucleotide sequence ID" value="NZ_SKBU01000031.1"/>
</dbReference>
<name>A0A4R1BCN1_9ACTN</name>
<protein>
    <recommendedName>
        <fullName evidence="7">tRNA (guanine-N(7)-)-methyltransferase</fullName>
        <ecNumber evidence="7">2.1.1.33</ecNumber>
    </recommendedName>
    <alternativeName>
        <fullName evidence="7">tRNA (guanine(46)-N(7))-methyltransferase</fullName>
    </alternativeName>
    <alternativeName>
        <fullName evidence="7">tRNA(m7G46)-methyltransferase</fullName>
    </alternativeName>
</protein>
<comment type="catalytic activity">
    <reaction evidence="1 7">
        <text>guanosine(46) in tRNA + S-adenosyl-L-methionine = N(7)-methylguanosine(46) in tRNA + S-adenosyl-L-homocysteine</text>
        <dbReference type="Rhea" id="RHEA:42708"/>
        <dbReference type="Rhea" id="RHEA-COMP:10188"/>
        <dbReference type="Rhea" id="RHEA-COMP:10189"/>
        <dbReference type="ChEBI" id="CHEBI:57856"/>
        <dbReference type="ChEBI" id="CHEBI:59789"/>
        <dbReference type="ChEBI" id="CHEBI:74269"/>
        <dbReference type="ChEBI" id="CHEBI:74480"/>
        <dbReference type="EC" id="2.1.1.33"/>
    </reaction>
</comment>
<dbReference type="InterPro" id="IPR003358">
    <property type="entry name" value="tRNA_(Gua-N-7)_MeTrfase_Trmb"/>
</dbReference>
<feature type="binding site" evidence="7">
    <location>
        <position position="81"/>
    </location>
    <ligand>
        <name>S-adenosyl-L-methionine</name>
        <dbReference type="ChEBI" id="CHEBI:59789"/>
    </ligand>
</feature>
<evidence type="ECO:0000256" key="7">
    <source>
        <dbReference type="HAMAP-Rule" id="MF_01057"/>
    </source>
</evidence>
<dbReference type="Pfam" id="PF02390">
    <property type="entry name" value="Methyltransf_4"/>
    <property type="match status" value="1"/>
</dbReference>
<keyword evidence="3 7" id="KW-0489">Methyltransferase</keyword>
<evidence type="ECO:0000256" key="4">
    <source>
        <dbReference type="ARBA" id="ARBA00022679"/>
    </source>
</evidence>
<evidence type="ECO:0000256" key="5">
    <source>
        <dbReference type="ARBA" id="ARBA00022691"/>
    </source>
</evidence>
<evidence type="ECO:0000313" key="8">
    <source>
        <dbReference type="EMBL" id="TCJ14815.1"/>
    </source>
</evidence>
<organism evidence="8 9">
    <name type="scientific">Rubrobacter taiwanensis</name>
    <dbReference type="NCBI Taxonomy" id="185139"/>
    <lineage>
        <taxon>Bacteria</taxon>
        <taxon>Bacillati</taxon>
        <taxon>Actinomycetota</taxon>
        <taxon>Rubrobacteria</taxon>
        <taxon>Rubrobacterales</taxon>
        <taxon>Rubrobacteraceae</taxon>
        <taxon>Rubrobacter</taxon>
    </lineage>
</organism>
<feature type="binding site" evidence="7">
    <location>
        <position position="130"/>
    </location>
    <ligand>
        <name>S-adenosyl-L-methionine</name>
        <dbReference type="ChEBI" id="CHEBI:59789"/>
    </ligand>
</feature>
<dbReference type="OrthoDB" id="9802090at2"/>
<evidence type="ECO:0000256" key="6">
    <source>
        <dbReference type="ARBA" id="ARBA00022694"/>
    </source>
</evidence>
<dbReference type="GO" id="GO:0043527">
    <property type="term" value="C:tRNA methyltransferase complex"/>
    <property type="evidence" value="ECO:0007669"/>
    <property type="project" value="TreeGrafter"/>
</dbReference>
<dbReference type="InterPro" id="IPR055361">
    <property type="entry name" value="tRNA_methyltr_TrmB_bact"/>
</dbReference>
<feature type="binding site" evidence="7">
    <location>
        <position position="108"/>
    </location>
    <ligand>
        <name>S-adenosyl-L-methionine</name>
        <dbReference type="ChEBI" id="CHEBI:59789"/>
    </ligand>
</feature>
<feature type="binding site" evidence="7">
    <location>
        <position position="56"/>
    </location>
    <ligand>
        <name>S-adenosyl-L-methionine</name>
        <dbReference type="ChEBI" id="CHEBI:59789"/>
    </ligand>
</feature>
<dbReference type="InterPro" id="IPR029063">
    <property type="entry name" value="SAM-dependent_MTases_sf"/>
</dbReference>
<keyword evidence="5 7" id="KW-0949">S-adenosyl-L-methionine</keyword>
<sequence length="221" mass="25590">MARRKLGRMKVRRPGAGVAARYLRVFPGRRLYYEPESLPRITSEELFGDGKPLELEAGCGTGDFLNALAERDPGANFVGVDLHMKSLYRAVNRAAERELENVLYISADFNIIYPLLEDVSLRAVYLHFPDPGMKPRQEKNRIFRRRFLDELHRALVPGGRISVMTDHDGYYEQMLSLLSGDERWEKCFGELSVDPGVKSRFHRLWEDEYGRTTHRFELVKI</sequence>
<dbReference type="SUPFAM" id="SSF53335">
    <property type="entry name" value="S-adenosyl-L-methionine-dependent methyltransferases"/>
    <property type="match status" value="1"/>
</dbReference>
<proteinExistence type="inferred from homology"/>
<dbReference type="EC" id="2.1.1.33" evidence="7"/>
<dbReference type="Proteomes" id="UP000295244">
    <property type="component" value="Unassembled WGS sequence"/>
</dbReference>
<dbReference type="GO" id="GO:0008176">
    <property type="term" value="F:tRNA (guanine(46)-N7)-methyltransferase activity"/>
    <property type="evidence" value="ECO:0007669"/>
    <property type="project" value="UniProtKB-UniRule"/>
</dbReference>
<dbReference type="HAMAP" id="MF_01057">
    <property type="entry name" value="tRNA_methyltr_TrmB"/>
    <property type="match status" value="1"/>
</dbReference>
<comment type="pathway">
    <text evidence="7">tRNA modification; N(7)-methylguanine-tRNA biosynthesis.</text>
</comment>
<feature type="binding site" evidence="7">
    <location>
        <position position="134"/>
    </location>
    <ligand>
        <name>substrate</name>
    </ligand>
</feature>
<evidence type="ECO:0000313" key="9">
    <source>
        <dbReference type="Proteomes" id="UP000295244"/>
    </source>
</evidence>
<comment type="caution">
    <text evidence="7">Lacks conserved residue(s) required for the propagation of feature annotation.</text>
</comment>
<dbReference type="PANTHER" id="PTHR23417:SF14">
    <property type="entry name" value="PENTACOTRIPEPTIDE-REPEAT REGION OF PRORP DOMAIN-CONTAINING PROTEIN"/>
    <property type="match status" value="1"/>
</dbReference>
<dbReference type="PANTHER" id="PTHR23417">
    <property type="entry name" value="3-DEOXY-D-MANNO-OCTULOSONIC-ACID TRANSFERASE/TRNA GUANINE-N 7 - -METHYLTRANSFERASE"/>
    <property type="match status" value="1"/>
</dbReference>
<dbReference type="Gene3D" id="3.40.50.150">
    <property type="entry name" value="Vaccinia Virus protein VP39"/>
    <property type="match status" value="1"/>
</dbReference>
<keyword evidence="4 7" id="KW-0808">Transferase</keyword>
<accession>A0A4R1BCN1</accession>
<dbReference type="CDD" id="cd02440">
    <property type="entry name" value="AdoMet_MTases"/>
    <property type="match status" value="1"/>
</dbReference>
<dbReference type="EMBL" id="SKBU01000031">
    <property type="protein sequence ID" value="TCJ14815.1"/>
    <property type="molecule type" value="Genomic_DNA"/>
</dbReference>
<gene>
    <name evidence="7" type="primary">trmB</name>
    <name evidence="8" type="ORF">E0L93_13825</name>
</gene>
<feature type="binding site" evidence="7">
    <location>
        <position position="166"/>
    </location>
    <ligand>
        <name>substrate</name>
    </ligand>
</feature>
<comment type="function">
    <text evidence="2 7">Catalyzes the formation of N(7)-methylguanine at position 46 (m7G46) in tRNA.</text>
</comment>
<dbReference type="PROSITE" id="PS51625">
    <property type="entry name" value="SAM_MT_TRMB"/>
    <property type="match status" value="1"/>
</dbReference>
<evidence type="ECO:0000256" key="3">
    <source>
        <dbReference type="ARBA" id="ARBA00022603"/>
    </source>
</evidence>
<keyword evidence="6 7" id="KW-0819">tRNA processing</keyword>
<keyword evidence="9" id="KW-1185">Reference proteome</keyword>
<dbReference type="UniPathway" id="UPA00989"/>